<sequence>MFPIMLAAVSAVAFGTADFSGGKASRRADPVAVTVVSQVLSVPLLLLLVLVVPGTPTAADLAWGLGAGVAGAAGVMLLYRALAAGMMAVVAPVTAITAAVVPIIAGLLTARWPGTLALCGAGLAVLAIALVSLGEGGARGAVSTRVIGLALTAGALFGVFFALLGQAGSAAGMWPVLALRLSSIAFGVALAVGTGVRLRIGPRVLGWAAAAGLLDSAANALYLAAAARGHLSVVAAIAALYPASTVLLALAVDRERLRPVQLAGLGFAAGALVLASV</sequence>
<feature type="transmembrane region" description="Helical" evidence="2">
    <location>
        <begin position="61"/>
        <end position="79"/>
    </location>
</feature>
<keyword evidence="2" id="KW-1133">Transmembrane helix</keyword>
<dbReference type="AlphaFoldDB" id="A0A1C4WHJ6"/>
<feature type="transmembrane region" description="Helical" evidence="2">
    <location>
        <begin position="86"/>
        <end position="108"/>
    </location>
</feature>
<proteinExistence type="inferred from homology"/>
<protein>
    <submittedName>
        <fullName evidence="4">EamA-like transporter family protein</fullName>
    </submittedName>
</protein>
<gene>
    <name evidence="4" type="ORF">GA0074696_1886</name>
</gene>
<dbReference type="RefSeq" id="WP_088960731.1">
    <property type="nucleotide sequence ID" value="NZ_LT607410.1"/>
</dbReference>
<organism evidence="4 5">
    <name type="scientific">Micromonospora purpureochromogenes</name>
    <dbReference type="NCBI Taxonomy" id="47872"/>
    <lineage>
        <taxon>Bacteria</taxon>
        <taxon>Bacillati</taxon>
        <taxon>Actinomycetota</taxon>
        <taxon>Actinomycetes</taxon>
        <taxon>Micromonosporales</taxon>
        <taxon>Micromonosporaceae</taxon>
        <taxon>Micromonospora</taxon>
    </lineage>
</organism>
<name>A0A1C4WHJ6_9ACTN</name>
<keyword evidence="2" id="KW-0812">Transmembrane</keyword>
<accession>A0A1C4WHJ6</accession>
<comment type="similarity">
    <text evidence="1">Belongs to the EamA transporter family.</text>
</comment>
<evidence type="ECO:0000259" key="3">
    <source>
        <dbReference type="Pfam" id="PF00892"/>
    </source>
</evidence>
<feature type="transmembrane region" description="Helical" evidence="2">
    <location>
        <begin position="171"/>
        <end position="192"/>
    </location>
</feature>
<feature type="transmembrane region" description="Helical" evidence="2">
    <location>
        <begin position="146"/>
        <end position="165"/>
    </location>
</feature>
<feature type="transmembrane region" description="Helical" evidence="2">
    <location>
        <begin position="204"/>
        <end position="225"/>
    </location>
</feature>
<dbReference type="Pfam" id="PF00892">
    <property type="entry name" value="EamA"/>
    <property type="match status" value="2"/>
</dbReference>
<evidence type="ECO:0000256" key="1">
    <source>
        <dbReference type="ARBA" id="ARBA00007362"/>
    </source>
</evidence>
<feature type="transmembrane region" description="Helical" evidence="2">
    <location>
        <begin position="114"/>
        <end position="134"/>
    </location>
</feature>
<dbReference type="SUPFAM" id="SSF103481">
    <property type="entry name" value="Multidrug resistance efflux transporter EmrE"/>
    <property type="match status" value="2"/>
</dbReference>
<keyword evidence="2" id="KW-0472">Membrane</keyword>
<dbReference type="Proteomes" id="UP000198228">
    <property type="component" value="Chromosome I"/>
</dbReference>
<evidence type="ECO:0000313" key="4">
    <source>
        <dbReference type="EMBL" id="SCE95685.1"/>
    </source>
</evidence>
<evidence type="ECO:0000313" key="5">
    <source>
        <dbReference type="Proteomes" id="UP000198228"/>
    </source>
</evidence>
<feature type="transmembrane region" description="Helical" evidence="2">
    <location>
        <begin position="231"/>
        <end position="252"/>
    </location>
</feature>
<dbReference type="InterPro" id="IPR037185">
    <property type="entry name" value="EmrE-like"/>
</dbReference>
<dbReference type="EMBL" id="LT607410">
    <property type="protein sequence ID" value="SCE95685.1"/>
    <property type="molecule type" value="Genomic_DNA"/>
</dbReference>
<feature type="transmembrane region" description="Helical" evidence="2">
    <location>
        <begin position="31"/>
        <end position="55"/>
    </location>
</feature>
<evidence type="ECO:0000256" key="2">
    <source>
        <dbReference type="SAM" id="Phobius"/>
    </source>
</evidence>
<feature type="domain" description="EamA" evidence="3">
    <location>
        <begin position="2"/>
        <end position="132"/>
    </location>
</feature>
<feature type="domain" description="EamA" evidence="3">
    <location>
        <begin position="147"/>
        <end position="276"/>
    </location>
</feature>
<dbReference type="GO" id="GO:0016020">
    <property type="term" value="C:membrane"/>
    <property type="evidence" value="ECO:0007669"/>
    <property type="project" value="InterPro"/>
</dbReference>
<dbReference type="InterPro" id="IPR000620">
    <property type="entry name" value="EamA_dom"/>
</dbReference>
<reference evidence="4 5" key="1">
    <citation type="submission" date="2016-06" db="EMBL/GenBank/DDBJ databases">
        <authorList>
            <person name="Kjaerup R.B."/>
            <person name="Dalgaard T.S."/>
            <person name="Juul-Madsen H.R."/>
        </authorList>
    </citation>
    <scope>NUCLEOTIDE SEQUENCE [LARGE SCALE GENOMIC DNA]</scope>
    <source>
        <strain evidence="4 5">DSM 43821</strain>
    </source>
</reference>